<evidence type="ECO:0000256" key="1">
    <source>
        <dbReference type="SAM" id="MobiDB-lite"/>
    </source>
</evidence>
<protein>
    <recommendedName>
        <fullName evidence="2">Transthyretin/hydroxyisourate hydrolase domain-containing protein</fullName>
    </recommendedName>
</protein>
<dbReference type="InterPro" id="IPR036817">
    <property type="entry name" value="Transthyretin/HIU_hydrolase_sf"/>
</dbReference>
<organism evidence="3">
    <name type="scientific">Salvia splendens</name>
    <name type="common">Scarlet sage</name>
    <dbReference type="NCBI Taxonomy" id="180675"/>
    <lineage>
        <taxon>Eukaryota</taxon>
        <taxon>Viridiplantae</taxon>
        <taxon>Streptophyta</taxon>
        <taxon>Embryophyta</taxon>
        <taxon>Tracheophyta</taxon>
        <taxon>Spermatophyta</taxon>
        <taxon>Magnoliopsida</taxon>
        <taxon>eudicotyledons</taxon>
        <taxon>Gunneridae</taxon>
        <taxon>Pentapetalae</taxon>
        <taxon>asterids</taxon>
        <taxon>lamiids</taxon>
        <taxon>Lamiales</taxon>
        <taxon>Lamiaceae</taxon>
        <taxon>Nepetoideae</taxon>
        <taxon>Mentheae</taxon>
        <taxon>Salviinae</taxon>
        <taxon>Salvia</taxon>
        <taxon>Salvia subgen. Calosphace</taxon>
        <taxon>core Calosphace</taxon>
    </lineage>
</organism>
<keyword evidence="4" id="KW-1185">Reference proteome</keyword>
<dbReference type="Gene3D" id="2.60.40.180">
    <property type="entry name" value="Transthyretin/hydroxyisourate hydrolase domain"/>
    <property type="match status" value="1"/>
</dbReference>
<sequence>MSTSFHLDVWPTVFCRSYMSGMFTTGKSLVLSFSYVHLEEVPLRLSSSFLSSFVFNFFFLGQKRYHNRPIIEFELAAKEQMKITELRISKLFTANATSASTTKTPHNADVVTKARDFPVNSFSPTILCVIFKWSDDLCLTAEDCMNVIGGHLTTAKEPPEAEPSRAFTRTRPPITTHILDVARDTPASGVDVHLEMWADKQSRPLFGEVDSGCWKLEGRSSTDRDGRSGQFDEHGGRSKAWDISD</sequence>
<feature type="domain" description="Transthyretin/hydroxyisourate hydrolase" evidence="2">
    <location>
        <begin position="174"/>
        <end position="233"/>
    </location>
</feature>
<dbReference type="SUPFAM" id="SSF49472">
    <property type="entry name" value="Transthyretin (synonym: prealbumin)"/>
    <property type="match status" value="1"/>
</dbReference>
<dbReference type="AlphaFoldDB" id="A0A8X8YWU7"/>
<dbReference type="Pfam" id="PF00576">
    <property type="entry name" value="Transthyretin"/>
    <property type="match status" value="1"/>
</dbReference>
<name>A0A8X8YWU7_SALSN</name>
<evidence type="ECO:0000313" key="3">
    <source>
        <dbReference type="EMBL" id="KAG6437866.1"/>
    </source>
</evidence>
<dbReference type="Proteomes" id="UP000298416">
    <property type="component" value="Unassembled WGS sequence"/>
</dbReference>
<dbReference type="GO" id="GO:0051997">
    <property type="term" value="F:2-oxo-4-hydroxy-4-carboxy-5-ureidoimidazoline decarboxylase activity"/>
    <property type="evidence" value="ECO:0007669"/>
    <property type="project" value="TreeGrafter"/>
</dbReference>
<dbReference type="EMBL" id="PNBA02000001">
    <property type="protein sequence ID" value="KAG6437866.1"/>
    <property type="molecule type" value="Genomic_DNA"/>
</dbReference>
<reference evidence="3" key="2">
    <citation type="submission" date="2020-08" db="EMBL/GenBank/DDBJ databases">
        <title>Plant Genome Project.</title>
        <authorList>
            <person name="Zhang R.-G."/>
        </authorList>
    </citation>
    <scope>NUCLEOTIDE SEQUENCE</scope>
    <source>
        <strain evidence="3">Huo1</strain>
        <tissue evidence="3">Leaf</tissue>
    </source>
</reference>
<reference evidence="3" key="1">
    <citation type="submission" date="2018-01" db="EMBL/GenBank/DDBJ databases">
        <authorList>
            <person name="Mao J.F."/>
        </authorList>
    </citation>
    <scope>NUCLEOTIDE SEQUENCE</scope>
    <source>
        <strain evidence="3">Huo1</strain>
        <tissue evidence="3">Leaf</tissue>
    </source>
</reference>
<evidence type="ECO:0000313" key="4">
    <source>
        <dbReference type="Proteomes" id="UP000298416"/>
    </source>
</evidence>
<dbReference type="GO" id="GO:0019628">
    <property type="term" value="P:urate catabolic process"/>
    <property type="evidence" value="ECO:0007669"/>
    <property type="project" value="TreeGrafter"/>
</dbReference>
<evidence type="ECO:0000259" key="2">
    <source>
        <dbReference type="Pfam" id="PF00576"/>
    </source>
</evidence>
<comment type="caution">
    <text evidence="3">The sequence shown here is derived from an EMBL/GenBank/DDBJ whole genome shotgun (WGS) entry which is preliminary data.</text>
</comment>
<dbReference type="GO" id="GO:0005777">
    <property type="term" value="C:peroxisome"/>
    <property type="evidence" value="ECO:0007669"/>
    <property type="project" value="TreeGrafter"/>
</dbReference>
<feature type="region of interest" description="Disordered" evidence="1">
    <location>
        <begin position="217"/>
        <end position="245"/>
    </location>
</feature>
<dbReference type="InterPro" id="IPR023416">
    <property type="entry name" value="Transthyretin/HIU_hydrolase_d"/>
</dbReference>
<dbReference type="PANTHER" id="PTHR43466:SF1">
    <property type="entry name" value="2-OXO-4-HYDROXY-4-CARBOXY-5-UREIDOIMIDAZOLINE DECARBOXYLASE-RELATED"/>
    <property type="match status" value="1"/>
</dbReference>
<accession>A0A8X8YWU7</accession>
<gene>
    <name evidence="3" type="ORF">SASPL_102796</name>
</gene>
<dbReference type="PANTHER" id="PTHR43466">
    <property type="entry name" value="2-OXO-4-HYDROXY-4-CARBOXY-5-UREIDOIMIDAZOLINE DECARBOXYLASE-RELATED"/>
    <property type="match status" value="1"/>
</dbReference>
<proteinExistence type="predicted"/>